<proteinExistence type="predicted"/>
<accession>A0ABR2HAC4</accession>
<keyword evidence="4" id="KW-1185">Reference proteome</keyword>
<dbReference type="InterPro" id="IPR009057">
    <property type="entry name" value="Homeodomain-like_sf"/>
</dbReference>
<feature type="domain" description="HTH myb-type" evidence="2">
    <location>
        <begin position="71"/>
        <end position="125"/>
    </location>
</feature>
<evidence type="ECO:0000313" key="3">
    <source>
        <dbReference type="EMBL" id="KAK8842345.1"/>
    </source>
</evidence>
<protein>
    <recommendedName>
        <fullName evidence="5">Myb-like DNA-binding domain containing protein</fullName>
    </recommendedName>
</protein>
<dbReference type="SUPFAM" id="SSF46689">
    <property type="entry name" value="Homeodomain-like"/>
    <property type="match status" value="1"/>
</dbReference>
<dbReference type="Gene3D" id="1.10.10.60">
    <property type="entry name" value="Homeodomain-like"/>
    <property type="match status" value="2"/>
</dbReference>
<reference evidence="3 4" key="1">
    <citation type="submission" date="2024-04" db="EMBL/GenBank/DDBJ databases">
        <title>Tritrichomonas musculus Genome.</title>
        <authorList>
            <person name="Alves-Ferreira E."/>
            <person name="Grigg M."/>
            <person name="Lorenzi H."/>
            <person name="Galac M."/>
        </authorList>
    </citation>
    <scope>NUCLEOTIDE SEQUENCE [LARGE SCALE GENOMIC DNA]</scope>
    <source>
        <strain evidence="3 4">EAF2021</strain>
    </source>
</reference>
<evidence type="ECO:0000313" key="4">
    <source>
        <dbReference type="Proteomes" id="UP001470230"/>
    </source>
</evidence>
<evidence type="ECO:0000259" key="2">
    <source>
        <dbReference type="PROSITE" id="PS51294"/>
    </source>
</evidence>
<dbReference type="PROSITE" id="PS50090">
    <property type="entry name" value="MYB_LIKE"/>
    <property type="match status" value="2"/>
</dbReference>
<gene>
    <name evidence="3" type="ORF">M9Y10_025924</name>
</gene>
<dbReference type="InterPro" id="IPR017930">
    <property type="entry name" value="Myb_dom"/>
</dbReference>
<dbReference type="SMART" id="SM00717">
    <property type="entry name" value="SANT"/>
    <property type="match status" value="2"/>
</dbReference>
<comment type="caution">
    <text evidence="3">The sequence shown here is derived from an EMBL/GenBank/DDBJ whole genome shotgun (WGS) entry which is preliminary data.</text>
</comment>
<dbReference type="InterPro" id="IPR050560">
    <property type="entry name" value="MYB_TF"/>
</dbReference>
<dbReference type="PANTHER" id="PTHR45614:SF253">
    <property type="entry name" value="CHROMOSOME UNDETERMINED SCAFFOLD_38, WHOLE GENOME SHOTGUN SEQUENCE"/>
    <property type="match status" value="1"/>
</dbReference>
<feature type="domain" description="Myb-like" evidence="1">
    <location>
        <begin position="19"/>
        <end position="70"/>
    </location>
</feature>
<dbReference type="PROSITE" id="PS51294">
    <property type="entry name" value="HTH_MYB"/>
    <property type="match status" value="2"/>
</dbReference>
<organism evidence="3 4">
    <name type="scientific">Tritrichomonas musculus</name>
    <dbReference type="NCBI Taxonomy" id="1915356"/>
    <lineage>
        <taxon>Eukaryota</taxon>
        <taxon>Metamonada</taxon>
        <taxon>Parabasalia</taxon>
        <taxon>Tritrichomonadida</taxon>
        <taxon>Tritrichomonadidae</taxon>
        <taxon>Tritrichomonas</taxon>
    </lineage>
</organism>
<feature type="domain" description="HTH myb-type" evidence="2">
    <location>
        <begin position="27"/>
        <end position="70"/>
    </location>
</feature>
<evidence type="ECO:0000259" key="1">
    <source>
        <dbReference type="PROSITE" id="PS50090"/>
    </source>
</evidence>
<sequence>MSNLTKSSRPNSTEKTKVRTKFPRKMFTVSEDAIIIRCVALYGTDNWNLISQFLPGRSIRQLRERYNTYLKPGTLDTPWTPEEDILLSQKVKEFGKHWKTISQFFKGRNQNNIKNRWNFHLKGGEALKNINNNSIKEEPPKNINYKNLDNMNENINSKKIDNNQTNNYHNDNNTLINTYNNSNPNLNTNDINDDKTNINLNININNNKNIDNNTFGNDSNKTTIINVFDPGQNLKDAHFHIPNHNYINNINQQLHNNQNITSNQDGVNNEHLLAMPLLNSNQKNNDFQPQQSINSQTRNNELTEAFNLDGFEDFYNDTYSDVFNNFQFDHAKSNSHYDSEQPQIKKK</sequence>
<dbReference type="CDD" id="cd00167">
    <property type="entry name" value="SANT"/>
    <property type="match status" value="2"/>
</dbReference>
<dbReference type="Pfam" id="PF00249">
    <property type="entry name" value="Myb_DNA-binding"/>
    <property type="match status" value="2"/>
</dbReference>
<name>A0ABR2HAC4_9EUKA</name>
<evidence type="ECO:0008006" key="5">
    <source>
        <dbReference type="Google" id="ProtNLM"/>
    </source>
</evidence>
<dbReference type="EMBL" id="JAPFFF010000038">
    <property type="protein sequence ID" value="KAK8842345.1"/>
    <property type="molecule type" value="Genomic_DNA"/>
</dbReference>
<feature type="domain" description="Myb-like" evidence="1">
    <location>
        <begin position="71"/>
        <end position="121"/>
    </location>
</feature>
<dbReference type="PANTHER" id="PTHR45614">
    <property type="entry name" value="MYB PROTEIN-RELATED"/>
    <property type="match status" value="1"/>
</dbReference>
<dbReference type="Proteomes" id="UP001470230">
    <property type="component" value="Unassembled WGS sequence"/>
</dbReference>
<dbReference type="InterPro" id="IPR001005">
    <property type="entry name" value="SANT/Myb"/>
</dbReference>